<accession>A0A6M0RSU8</accession>
<dbReference type="EMBL" id="QXHD01000004">
    <property type="protein sequence ID" value="NEZ59345.1"/>
    <property type="molecule type" value="Genomic_DNA"/>
</dbReference>
<keyword evidence="2" id="KW-1185">Reference proteome</keyword>
<dbReference type="AlphaFoldDB" id="A0A6M0RSU8"/>
<name>A0A6M0RSU8_9CYAN</name>
<evidence type="ECO:0000313" key="2">
    <source>
        <dbReference type="Proteomes" id="UP000481033"/>
    </source>
</evidence>
<gene>
    <name evidence="1" type="ORF">DXZ20_27610</name>
</gene>
<dbReference type="Proteomes" id="UP000481033">
    <property type="component" value="Unassembled WGS sequence"/>
</dbReference>
<comment type="caution">
    <text evidence="1">The sequence shown here is derived from an EMBL/GenBank/DDBJ whole genome shotgun (WGS) entry which is preliminary data.</text>
</comment>
<proteinExistence type="predicted"/>
<reference evidence="1 2" key="1">
    <citation type="journal article" date="2020" name="Microb. Ecol.">
        <title>Ecogenomics of the Marine Benthic Filamentous Cyanobacterium Adonisia.</title>
        <authorList>
            <person name="Walter J.M."/>
            <person name="Coutinho F.H."/>
            <person name="Leomil L."/>
            <person name="Hargreaves P.I."/>
            <person name="Campeao M.E."/>
            <person name="Vieira V.V."/>
            <person name="Silva B.S."/>
            <person name="Fistarol G.O."/>
            <person name="Salomon P.S."/>
            <person name="Sawabe T."/>
            <person name="Mino S."/>
            <person name="Hosokawa M."/>
            <person name="Miyashita H."/>
            <person name="Maruyama F."/>
            <person name="van Verk M.C."/>
            <person name="Dutilh B.E."/>
            <person name="Thompson C.C."/>
            <person name="Thompson F.L."/>
        </authorList>
    </citation>
    <scope>NUCLEOTIDE SEQUENCE [LARGE SCALE GENOMIC DNA]</scope>
    <source>
        <strain evidence="1 2">CCMR0081</strain>
    </source>
</reference>
<dbReference type="RefSeq" id="WP_163702269.1">
    <property type="nucleotide sequence ID" value="NZ_QXHD01000004.1"/>
</dbReference>
<protein>
    <submittedName>
        <fullName evidence="1">Uncharacterized protein</fullName>
    </submittedName>
</protein>
<evidence type="ECO:0000313" key="1">
    <source>
        <dbReference type="EMBL" id="NEZ59345.1"/>
    </source>
</evidence>
<organism evidence="1 2">
    <name type="scientific">Adonisia turfae CCMR0081</name>
    <dbReference type="NCBI Taxonomy" id="2292702"/>
    <lineage>
        <taxon>Bacteria</taxon>
        <taxon>Bacillati</taxon>
        <taxon>Cyanobacteriota</taxon>
        <taxon>Adonisia</taxon>
        <taxon>Adonisia turfae</taxon>
    </lineage>
</organism>
<sequence>MITITQEQTCSVCGVKVVDDVVQFSNGSTGTRARLYARVCQYAKKPECINQDKELIGEVLQEDGFMEAPNINFGG</sequence>